<dbReference type="SUPFAM" id="SSF56281">
    <property type="entry name" value="Metallo-hydrolase/oxidoreductase"/>
    <property type="match status" value="1"/>
</dbReference>
<accession>A0A2H0USD3</accession>
<evidence type="ECO:0000259" key="2">
    <source>
        <dbReference type="SMART" id="SM00849"/>
    </source>
</evidence>
<dbReference type="PANTHER" id="PTHR30619">
    <property type="entry name" value="DNA INTERNALIZATION/COMPETENCE PROTEIN COMEC/REC2"/>
    <property type="match status" value="1"/>
</dbReference>
<keyword evidence="1" id="KW-0472">Membrane</keyword>
<dbReference type="InterPro" id="IPR052159">
    <property type="entry name" value="Competence_DNA_uptake"/>
</dbReference>
<dbReference type="AlphaFoldDB" id="A0A2H0USD3"/>
<dbReference type="InterPro" id="IPR035681">
    <property type="entry name" value="ComA-like_MBL"/>
</dbReference>
<proteinExistence type="predicted"/>
<dbReference type="EMBL" id="PFAZ01000001">
    <property type="protein sequence ID" value="PIR89328.1"/>
    <property type="molecule type" value="Genomic_DNA"/>
</dbReference>
<dbReference type="CDD" id="cd07731">
    <property type="entry name" value="ComA-like_MBL-fold"/>
    <property type="match status" value="1"/>
</dbReference>
<sequence length="282" mass="31195">MSKNPAYVIIILLFLADIFVFKSVLSSHDALEVHFLNIGQGDSALIRFPSGEDVLVDGGPPNGKILTELGKILPLEDRYIDLVISTHPDLDHFGGFIDVLDNYDIGAIIGNGRYGSATSFETFLEKINKNGKKYITLKEGDTITLKNSKLDIISPNEEEFMGTATNDASIVFELESYGAKFLFTGDISSEVENRLVDENKVPDIDILKVAHHGSRFSSTASFLDKIKPEIAVISVGKNSYGHPTEEAINRLSEEGSKILRTDYYGTIRTEVKNGHIFTFTER</sequence>
<evidence type="ECO:0000313" key="3">
    <source>
        <dbReference type="EMBL" id="PIR89328.1"/>
    </source>
</evidence>
<dbReference type="SMART" id="SM00849">
    <property type="entry name" value="Lactamase_B"/>
    <property type="match status" value="1"/>
</dbReference>
<protein>
    <recommendedName>
        <fullName evidence="2">Metallo-beta-lactamase domain-containing protein</fullName>
    </recommendedName>
</protein>
<evidence type="ECO:0000256" key="1">
    <source>
        <dbReference type="SAM" id="Phobius"/>
    </source>
</evidence>
<dbReference type="Pfam" id="PF00753">
    <property type="entry name" value="Lactamase_B"/>
    <property type="match status" value="1"/>
</dbReference>
<dbReference type="Gene3D" id="3.60.15.10">
    <property type="entry name" value="Ribonuclease Z/Hydroxyacylglutathione hydrolase-like"/>
    <property type="match status" value="1"/>
</dbReference>
<dbReference type="InterPro" id="IPR036866">
    <property type="entry name" value="RibonucZ/Hydroxyglut_hydro"/>
</dbReference>
<keyword evidence="1" id="KW-1133">Transmembrane helix</keyword>
<organism evidence="3 4">
    <name type="scientific">Candidatus Harrisonbacteria bacterium CG10_big_fil_rev_8_21_14_0_10_40_38</name>
    <dbReference type="NCBI Taxonomy" id="1974583"/>
    <lineage>
        <taxon>Bacteria</taxon>
        <taxon>Candidatus Harrisoniibacteriota</taxon>
    </lineage>
</organism>
<name>A0A2H0USD3_9BACT</name>
<keyword evidence="1" id="KW-0812">Transmembrane</keyword>
<feature type="domain" description="Metallo-beta-lactamase" evidence="2">
    <location>
        <begin position="40"/>
        <end position="237"/>
    </location>
</feature>
<reference evidence="4" key="1">
    <citation type="submission" date="2017-09" db="EMBL/GenBank/DDBJ databases">
        <title>Depth-based differentiation of microbial function through sediment-hosted aquifers and enrichment of novel symbionts in the deep terrestrial subsurface.</title>
        <authorList>
            <person name="Probst A.J."/>
            <person name="Ladd B."/>
            <person name="Jarett J.K."/>
            <person name="Geller-Mcgrath D.E."/>
            <person name="Sieber C.M.K."/>
            <person name="Emerson J.B."/>
            <person name="Anantharaman K."/>
            <person name="Thomas B.C."/>
            <person name="Malmstrom R."/>
            <person name="Stieglmeier M."/>
            <person name="Klingl A."/>
            <person name="Woyke T."/>
            <person name="Ryan C.M."/>
            <person name="Banfield J.F."/>
        </authorList>
    </citation>
    <scope>NUCLEOTIDE SEQUENCE [LARGE SCALE GENOMIC DNA]</scope>
</reference>
<dbReference type="PANTHER" id="PTHR30619:SF1">
    <property type="entry name" value="RECOMBINATION PROTEIN 2"/>
    <property type="match status" value="1"/>
</dbReference>
<gene>
    <name evidence="3" type="ORF">COU07_00305</name>
</gene>
<evidence type="ECO:0000313" key="4">
    <source>
        <dbReference type="Proteomes" id="UP000231157"/>
    </source>
</evidence>
<dbReference type="InterPro" id="IPR001279">
    <property type="entry name" value="Metallo-B-lactamas"/>
</dbReference>
<dbReference type="Proteomes" id="UP000231157">
    <property type="component" value="Unassembled WGS sequence"/>
</dbReference>
<feature type="transmembrane region" description="Helical" evidence="1">
    <location>
        <begin position="6"/>
        <end position="25"/>
    </location>
</feature>
<comment type="caution">
    <text evidence="3">The sequence shown here is derived from an EMBL/GenBank/DDBJ whole genome shotgun (WGS) entry which is preliminary data.</text>
</comment>